<protein>
    <recommendedName>
        <fullName evidence="1">NYN domain-containing protein</fullName>
    </recommendedName>
</protein>
<dbReference type="EMBL" id="JAGKQM010000011">
    <property type="protein sequence ID" value="KAH0904418.1"/>
    <property type="molecule type" value="Genomic_DNA"/>
</dbReference>
<feature type="domain" description="NYN" evidence="1">
    <location>
        <begin position="3"/>
        <end position="119"/>
    </location>
</feature>
<dbReference type="PANTHER" id="PTHR14379">
    <property type="entry name" value="LIMKAIN B LKAP"/>
    <property type="match status" value="1"/>
</dbReference>
<feature type="non-terminal residue" evidence="2">
    <location>
        <position position="1"/>
    </location>
</feature>
<feature type="non-terminal residue" evidence="2">
    <location>
        <position position="237"/>
    </location>
</feature>
<comment type="caution">
    <text evidence="2">The sequence shown here is derived from an EMBL/GenBank/DDBJ whole genome shotgun (WGS) entry which is preliminary data.</text>
</comment>
<proteinExistence type="predicted"/>
<dbReference type="PANTHER" id="PTHR14379:SF30">
    <property type="entry name" value="NYN DOMAIN-CONTAINING PROTEIN"/>
    <property type="match status" value="1"/>
</dbReference>
<accession>A0ABQ8BJE8</accession>
<keyword evidence="3" id="KW-1185">Reference proteome</keyword>
<dbReference type="Pfam" id="PF01936">
    <property type="entry name" value="NYN"/>
    <property type="match status" value="1"/>
</dbReference>
<dbReference type="InterPro" id="IPR021139">
    <property type="entry name" value="NYN"/>
</dbReference>
<organism evidence="2 3">
    <name type="scientific">Brassica napus</name>
    <name type="common">Rape</name>
    <dbReference type="NCBI Taxonomy" id="3708"/>
    <lineage>
        <taxon>Eukaryota</taxon>
        <taxon>Viridiplantae</taxon>
        <taxon>Streptophyta</taxon>
        <taxon>Embryophyta</taxon>
        <taxon>Tracheophyta</taxon>
        <taxon>Spermatophyta</taxon>
        <taxon>Magnoliopsida</taxon>
        <taxon>eudicotyledons</taxon>
        <taxon>Gunneridae</taxon>
        <taxon>Pentapetalae</taxon>
        <taxon>rosids</taxon>
        <taxon>malvids</taxon>
        <taxon>Brassicales</taxon>
        <taxon>Brassicaceae</taxon>
        <taxon>Brassiceae</taxon>
        <taxon>Brassica</taxon>
    </lineage>
</organism>
<evidence type="ECO:0000259" key="1">
    <source>
        <dbReference type="Pfam" id="PF01936"/>
    </source>
</evidence>
<sequence length="237" mass="27306">AHTGVFWDINDFPLPCLDPHVVYENINSTLLNKGYTGPVSIWLYANDETQIKKEDYETLGFRICFEPQDTRDYRITVDMLICALDHPMQNLMVLAEDFKEEDAVDNIYLLHHRKQNILLAYKQQAGSILPTENPRWLYESLLQALDQHGCQHVDKKLKTTIRIFNAPTLGSFPRSSGNRRSRIQKIAKFILFHALTHSRLPTTLLVLEEDILRDHPLFMTVCQAVTSGGLNLIFSRP</sequence>
<dbReference type="InterPro" id="IPR024768">
    <property type="entry name" value="Marf1"/>
</dbReference>
<dbReference type="CDD" id="cd10910">
    <property type="entry name" value="PIN_limkain_b1_N_like"/>
    <property type="match status" value="1"/>
</dbReference>
<gene>
    <name evidence="2" type="ORF">HID58_043921</name>
</gene>
<name>A0ABQ8BJE8_BRANA</name>
<evidence type="ECO:0000313" key="3">
    <source>
        <dbReference type="Proteomes" id="UP000824890"/>
    </source>
</evidence>
<reference evidence="2 3" key="1">
    <citation type="submission" date="2021-05" db="EMBL/GenBank/DDBJ databases">
        <title>Genome Assembly of Synthetic Allotetraploid Brassica napus Reveals Homoeologous Exchanges between Subgenomes.</title>
        <authorList>
            <person name="Davis J.T."/>
        </authorList>
    </citation>
    <scope>NUCLEOTIDE SEQUENCE [LARGE SCALE GENOMIC DNA]</scope>
    <source>
        <strain evidence="3">cv. Da-Ae</strain>
        <tissue evidence="2">Seedling</tissue>
    </source>
</reference>
<dbReference type="Proteomes" id="UP000824890">
    <property type="component" value="Unassembled WGS sequence"/>
</dbReference>
<evidence type="ECO:0000313" key="2">
    <source>
        <dbReference type="EMBL" id="KAH0904418.1"/>
    </source>
</evidence>